<evidence type="ECO:0000256" key="5">
    <source>
        <dbReference type="ARBA" id="ARBA00023124"/>
    </source>
</evidence>
<dbReference type="InterPro" id="IPR036590">
    <property type="entry name" value="SRAP-like"/>
</dbReference>
<evidence type="ECO:0000313" key="10">
    <source>
        <dbReference type="Proteomes" id="UP001460888"/>
    </source>
</evidence>
<evidence type="ECO:0000256" key="6">
    <source>
        <dbReference type="ARBA" id="ARBA00023125"/>
    </source>
</evidence>
<evidence type="ECO:0000256" key="2">
    <source>
        <dbReference type="ARBA" id="ARBA00022670"/>
    </source>
</evidence>
<dbReference type="SUPFAM" id="SSF143081">
    <property type="entry name" value="BB1717-like"/>
    <property type="match status" value="1"/>
</dbReference>
<dbReference type="EMBL" id="APND01000004">
    <property type="protein sequence ID" value="MES1930273.1"/>
    <property type="molecule type" value="Genomic_DNA"/>
</dbReference>
<evidence type="ECO:0000256" key="4">
    <source>
        <dbReference type="ARBA" id="ARBA00022801"/>
    </source>
</evidence>
<evidence type="ECO:0000256" key="1">
    <source>
        <dbReference type="ARBA" id="ARBA00008136"/>
    </source>
</evidence>
<dbReference type="RefSeq" id="WP_353112323.1">
    <property type="nucleotide sequence ID" value="NZ_APND01000004.1"/>
</dbReference>
<protein>
    <recommendedName>
        <fullName evidence="8">Abasic site processing protein</fullName>
        <ecNumber evidence="8">3.4.-.-</ecNumber>
    </recommendedName>
</protein>
<accession>A0ABV2B329</accession>
<dbReference type="InterPro" id="IPR003738">
    <property type="entry name" value="SRAP"/>
</dbReference>
<name>A0ABV2B329_9GAMM</name>
<gene>
    <name evidence="9" type="ORF">SADO_13498</name>
</gene>
<keyword evidence="5" id="KW-0190">Covalent protein-DNA linkage</keyword>
<evidence type="ECO:0000256" key="8">
    <source>
        <dbReference type="RuleBase" id="RU364100"/>
    </source>
</evidence>
<comment type="caution">
    <text evidence="9">The sequence shown here is derived from an EMBL/GenBank/DDBJ whole genome shotgun (WGS) entry which is preliminary data.</text>
</comment>
<dbReference type="EC" id="3.4.-.-" evidence="8"/>
<dbReference type="Pfam" id="PF02586">
    <property type="entry name" value="SRAP"/>
    <property type="match status" value="1"/>
</dbReference>
<dbReference type="Gene3D" id="3.90.1680.10">
    <property type="entry name" value="SOS response associated peptidase-like"/>
    <property type="match status" value="1"/>
</dbReference>
<evidence type="ECO:0000313" key="9">
    <source>
        <dbReference type="EMBL" id="MES1930273.1"/>
    </source>
</evidence>
<dbReference type="Proteomes" id="UP001460888">
    <property type="component" value="Unassembled WGS sequence"/>
</dbReference>
<comment type="similarity">
    <text evidence="1 8">Belongs to the SOS response-associated peptidase family.</text>
</comment>
<keyword evidence="7" id="KW-0456">Lyase</keyword>
<reference evidence="9 10" key="1">
    <citation type="submission" date="2013-03" db="EMBL/GenBank/DDBJ databases">
        <title>Salinisphaera dokdonensis CL-ES53 Genome Sequencing.</title>
        <authorList>
            <person name="Li C."/>
            <person name="Lai Q."/>
            <person name="Shao Z."/>
        </authorList>
    </citation>
    <scope>NUCLEOTIDE SEQUENCE [LARGE SCALE GENOMIC DNA]</scope>
    <source>
        <strain evidence="9 10">CL-ES53</strain>
    </source>
</reference>
<keyword evidence="10" id="KW-1185">Reference proteome</keyword>
<dbReference type="PANTHER" id="PTHR13604">
    <property type="entry name" value="DC12-RELATED"/>
    <property type="match status" value="1"/>
</dbReference>
<keyword evidence="2 8" id="KW-0645">Protease</keyword>
<evidence type="ECO:0000256" key="7">
    <source>
        <dbReference type="ARBA" id="ARBA00023239"/>
    </source>
</evidence>
<dbReference type="PANTHER" id="PTHR13604:SF0">
    <property type="entry name" value="ABASIC SITE PROCESSING PROTEIN HMCES"/>
    <property type="match status" value="1"/>
</dbReference>
<proteinExistence type="inferred from homology"/>
<sequence length="228" mass="24961">MCGRYGRTTSAAHFAKLIEAASPEDVADVPGYNLPPGGMRACALRTPRDNSLKMGSAWWGLIPSGAKDEKFAPINARSETVASKQPFSNAFQKRRLLCAADYWIEWQKREEGGKQPWLIRPGDGEPFFFAGLWTQAKGLPSDHKLAGAVTFTILTGKPHDDIAHIHSRQPLALTNDAARAWVDAPADASVEDLHGILEDGVVRSYESWPISTLVNKPSNDEAAIIERV</sequence>
<keyword evidence="4 8" id="KW-0378">Hydrolase</keyword>
<organism evidence="9 10">
    <name type="scientific">Salinisphaera dokdonensis CL-ES53</name>
    <dbReference type="NCBI Taxonomy" id="1304272"/>
    <lineage>
        <taxon>Bacteria</taxon>
        <taxon>Pseudomonadati</taxon>
        <taxon>Pseudomonadota</taxon>
        <taxon>Gammaproteobacteria</taxon>
        <taxon>Salinisphaerales</taxon>
        <taxon>Salinisphaeraceae</taxon>
        <taxon>Salinisphaera</taxon>
    </lineage>
</organism>
<evidence type="ECO:0000256" key="3">
    <source>
        <dbReference type="ARBA" id="ARBA00022763"/>
    </source>
</evidence>
<keyword evidence="6" id="KW-0238">DNA-binding</keyword>
<keyword evidence="3" id="KW-0227">DNA damage</keyword>